<evidence type="ECO:0000256" key="1">
    <source>
        <dbReference type="ARBA" id="ARBA00005254"/>
    </source>
</evidence>
<dbReference type="GO" id="GO:0006635">
    <property type="term" value="P:fatty acid beta-oxidation"/>
    <property type="evidence" value="ECO:0007669"/>
    <property type="project" value="TreeGrafter"/>
</dbReference>
<dbReference type="InterPro" id="IPR029045">
    <property type="entry name" value="ClpP/crotonase-like_dom_sf"/>
</dbReference>
<dbReference type="PROSITE" id="PS00166">
    <property type="entry name" value="ENOYL_COA_HYDRATASE"/>
    <property type="match status" value="1"/>
</dbReference>
<evidence type="ECO:0000313" key="4">
    <source>
        <dbReference type="EMBL" id="ROP83474.1"/>
    </source>
</evidence>
<evidence type="ECO:0000256" key="2">
    <source>
        <dbReference type="ARBA" id="ARBA00023239"/>
    </source>
</evidence>
<proteinExistence type="inferred from homology"/>
<dbReference type="PANTHER" id="PTHR11941">
    <property type="entry name" value="ENOYL-COA HYDRATASE-RELATED"/>
    <property type="match status" value="1"/>
</dbReference>
<keyword evidence="2" id="KW-0456">Lyase</keyword>
<evidence type="ECO:0000256" key="3">
    <source>
        <dbReference type="RuleBase" id="RU003707"/>
    </source>
</evidence>
<dbReference type="EMBL" id="RJKX01000016">
    <property type="protein sequence ID" value="ROP83474.1"/>
    <property type="molecule type" value="Genomic_DNA"/>
</dbReference>
<dbReference type="SUPFAM" id="SSF52096">
    <property type="entry name" value="ClpP/crotonase"/>
    <property type="match status" value="1"/>
</dbReference>
<dbReference type="InterPro" id="IPR001753">
    <property type="entry name" value="Enoyl-CoA_hydra/iso"/>
</dbReference>
<dbReference type="Pfam" id="PF00378">
    <property type="entry name" value="ECH_1"/>
    <property type="match status" value="1"/>
</dbReference>
<dbReference type="AlphaFoldDB" id="A0A3N1KU12"/>
<comment type="similarity">
    <text evidence="1 3">Belongs to the enoyl-CoA hydratase/isomerase family.</text>
</comment>
<comment type="caution">
    <text evidence="4">The sequence shown here is derived from an EMBL/GenBank/DDBJ whole genome shotgun (WGS) entry which is preliminary data.</text>
</comment>
<reference evidence="4 5" key="1">
    <citation type="submission" date="2018-11" db="EMBL/GenBank/DDBJ databases">
        <title>Genomic Encyclopedia of Type Strains, Phase IV (KMG-IV): sequencing the most valuable type-strain genomes for metagenomic binning, comparative biology and taxonomic classification.</title>
        <authorList>
            <person name="Goeker M."/>
        </authorList>
    </citation>
    <scope>NUCLEOTIDE SEQUENCE [LARGE SCALE GENOMIC DNA]</scope>
    <source>
        <strain evidence="4 5">DSM 5900</strain>
    </source>
</reference>
<dbReference type="InterPro" id="IPR018376">
    <property type="entry name" value="Enoyl-CoA_hyd/isom_CS"/>
</dbReference>
<evidence type="ECO:0000313" key="5">
    <source>
        <dbReference type="Proteomes" id="UP000278222"/>
    </source>
</evidence>
<protein>
    <submittedName>
        <fullName evidence="4">Short chain enoyl-CoA hydratase /enoyl-CoA hydratase</fullName>
    </submittedName>
</protein>
<accession>A0A3N1KU12</accession>
<dbReference type="Gene3D" id="1.10.12.10">
    <property type="entry name" value="Lyase 2-enoyl-coa Hydratase, Chain A, domain 2"/>
    <property type="match status" value="1"/>
</dbReference>
<dbReference type="Gene3D" id="3.90.226.10">
    <property type="entry name" value="2-enoyl-CoA Hydratase, Chain A, domain 1"/>
    <property type="match status" value="1"/>
</dbReference>
<dbReference type="RefSeq" id="WP_123693098.1">
    <property type="nucleotide sequence ID" value="NZ_RJKX01000016.1"/>
</dbReference>
<name>A0A3N1KU12_9PROT</name>
<dbReference type="OrthoDB" id="9781757at2"/>
<dbReference type="Proteomes" id="UP000278222">
    <property type="component" value="Unassembled WGS sequence"/>
</dbReference>
<keyword evidence="5" id="KW-1185">Reference proteome</keyword>
<organism evidence="4 5">
    <name type="scientific">Stella humosa</name>
    <dbReference type="NCBI Taxonomy" id="94"/>
    <lineage>
        <taxon>Bacteria</taxon>
        <taxon>Pseudomonadati</taxon>
        <taxon>Pseudomonadota</taxon>
        <taxon>Alphaproteobacteria</taxon>
        <taxon>Rhodospirillales</taxon>
        <taxon>Stellaceae</taxon>
        <taxon>Stella</taxon>
    </lineage>
</organism>
<sequence>MALARSERPAPGIARILLDDPAKRNALSAALRQALSVEIEAALADPAVRAIVLTGANGAFCAGGDLSSMGTMTAEVARARMKASHRMLRMLAAAEKPIVAAIEGPAMGGGAGLALFADAIVMGEGAMIGFPYFKVGLVPDYGLFHTLPRRVGAGHAARLFNTAAVVKSAEALAIGLVDRVVPDGEVQAAALAQAGLLANLPAAAWAMTKQQMAQMPTSLEAALEMEALAQTVAFGSADHAEGRSAFFEKRKPVFRADDGAER</sequence>
<dbReference type="GO" id="GO:0016829">
    <property type="term" value="F:lyase activity"/>
    <property type="evidence" value="ECO:0007669"/>
    <property type="project" value="UniProtKB-KW"/>
</dbReference>
<gene>
    <name evidence="4" type="ORF">EDC65_4121</name>
</gene>
<dbReference type="InterPro" id="IPR014748">
    <property type="entry name" value="Enoyl-CoA_hydra_C"/>
</dbReference>
<dbReference type="PANTHER" id="PTHR11941:SF130">
    <property type="entry name" value="ENOYL-COA HYDRATASE ECHA12-RELATED"/>
    <property type="match status" value="1"/>
</dbReference>
<dbReference type="CDD" id="cd06558">
    <property type="entry name" value="crotonase-like"/>
    <property type="match status" value="1"/>
</dbReference>